<accession>A0A6A2Z1L6</accession>
<feature type="domain" description="DUF4283" evidence="2">
    <location>
        <begin position="3"/>
        <end position="78"/>
    </location>
</feature>
<gene>
    <name evidence="3" type="ORF">F3Y22_tig00111095pilonHSYRG00194</name>
</gene>
<feature type="region of interest" description="Disordered" evidence="1">
    <location>
        <begin position="259"/>
        <end position="323"/>
    </location>
</feature>
<dbReference type="AlphaFoldDB" id="A0A6A2Z1L6"/>
<keyword evidence="4" id="KW-1185">Reference proteome</keyword>
<dbReference type="Pfam" id="PF14111">
    <property type="entry name" value="DUF4283"/>
    <property type="match status" value="1"/>
</dbReference>
<dbReference type="EMBL" id="VEPZ02001229">
    <property type="protein sequence ID" value="KAE8685597.1"/>
    <property type="molecule type" value="Genomic_DNA"/>
</dbReference>
<reference evidence="3" key="1">
    <citation type="submission" date="2019-09" db="EMBL/GenBank/DDBJ databases">
        <title>Draft genome information of white flower Hibiscus syriacus.</title>
        <authorList>
            <person name="Kim Y.-M."/>
        </authorList>
    </citation>
    <scope>NUCLEOTIDE SEQUENCE [LARGE SCALE GENOMIC DNA]</scope>
    <source>
        <strain evidence="3">YM2019G1</strain>
    </source>
</reference>
<proteinExistence type="predicted"/>
<dbReference type="Proteomes" id="UP000436088">
    <property type="component" value="Unassembled WGS sequence"/>
</dbReference>
<name>A0A6A2Z1L6_HIBSY</name>
<feature type="compositionally biased region" description="Basic and acidic residues" evidence="1">
    <location>
        <begin position="287"/>
        <end position="310"/>
    </location>
</feature>
<feature type="region of interest" description="Disordered" evidence="1">
    <location>
        <begin position="413"/>
        <end position="439"/>
    </location>
</feature>
<comment type="caution">
    <text evidence="3">The sequence shown here is derived from an EMBL/GenBank/DDBJ whole genome shotgun (WGS) entry which is preliminary data.</text>
</comment>
<protein>
    <recommendedName>
        <fullName evidence="2">DUF4283 domain-containing protein</fullName>
    </recommendedName>
</protein>
<dbReference type="PANTHER" id="PTHR31286">
    <property type="entry name" value="GLYCINE-RICH CELL WALL STRUCTURAL PROTEIN 1.8-LIKE"/>
    <property type="match status" value="1"/>
</dbReference>
<evidence type="ECO:0000256" key="1">
    <source>
        <dbReference type="SAM" id="MobiDB-lite"/>
    </source>
</evidence>
<dbReference type="PANTHER" id="PTHR31286:SF99">
    <property type="entry name" value="DUF4283 DOMAIN-CONTAINING PROTEIN"/>
    <property type="match status" value="1"/>
</dbReference>
<sequence>MSLSIVVRLLGKTIGYRALWNKIKALWQPQGNFHLIDLDNNYYLVKLDCTDDYNKVFIEGTWVVFGSYLTAQPWSRSFLTSDGYPSQAVVWIRLPGLPHRYYTRSLFNVIAAEIGQVVKVDYNTNAREKGKYERLVVVVDLNKPLLPCIGTDGFVQQIEYEGLQQICFKCGVYGHFQDLCGKHLEATDGVQEERVDFETTHDPNPSDSWDDYYGPWMVAQSRYHKPKKSVVEENASKEIGVVSGKSHFEALADLERKEEQVELTHNNDNLPTGVTHDRLNGSTSKGNDVERDERLVSKEGSKRGKSRKNDALTIHDSGTGTRKSALKDISGNVLNSHSTASLSENCVFQASRVNQEFQVTFHEPAILTGKHVDVSIDDQGRGNREGNRIRGALGYLVKIKWGARIDESMVHDDETNVQTEQAAEDGQPSRAHPSENKERTLRVLSTSLTGGRPAPRSITVAAPATTVDGWEKF</sequence>
<feature type="compositionally biased region" description="Polar residues" evidence="1">
    <location>
        <begin position="263"/>
        <end position="272"/>
    </location>
</feature>
<evidence type="ECO:0000313" key="4">
    <source>
        <dbReference type="Proteomes" id="UP000436088"/>
    </source>
</evidence>
<evidence type="ECO:0000313" key="3">
    <source>
        <dbReference type="EMBL" id="KAE8685597.1"/>
    </source>
</evidence>
<evidence type="ECO:0000259" key="2">
    <source>
        <dbReference type="Pfam" id="PF14111"/>
    </source>
</evidence>
<dbReference type="InterPro" id="IPR040256">
    <property type="entry name" value="At4g02000-like"/>
</dbReference>
<dbReference type="InterPro" id="IPR025558">
    <property type="entry name" value="DUF4283"/>
</dbReference>
<organism evidence="3 4">
    <name type="scientific">Hibiscus syriacus</name>
    <name type="common">Rose of Sharon</name>
    <dbReference type="NCBI Taxonomy" id="106335"/>
    <lineage>
        <taxon>Eukaryota</taxon>
        <taxon>Viridiplantae</taxon>
        <taxon>Streptophyta</taxon>
        <taxon>Embryophyta</taxon>
        <taxon>Tracheophyta</taxon>
        <taxon>Spermatophyta</taxon>
        <taxon>Magnoliopsida</taxon>
        <taxon>eudicotyledons</taxon>
        <taxon>Gunneridae</taxon>
        <taxon>Pentapetalae</taxon>
        <taxon>rosids</taxon>
        <taxon>malvids</taxon>
        <taxon>Malvales</taxon>
        <taxon>Malvaceae</taxon>
        <taxon>Malvoideae</taxon>
        <taxon>Hibiscus</taxon>
    </lineage>
</organism>